<keyword evidence="1" id="KW-0472">Membrane</keyword>
<keyword evidence="3" id="KW-1185">Reference proteome</keyword>
<feature type="transmembrane region" description="Helical" evidence="1">
    <location>
        <begin position="108"/>
        <end position="128"/>
    </location>
</feature>
<evidence type="ECO:0000313" key="2">
    <source>
        <dbReference type="EMBL" id="MFC4063077.1"/>
    </source>
</evidence>
<gene>
    <name evidence="2" type="ORF">ACFOWE_32770</name>
</gene>
<dbReference type="Proteomes" id="UP001595850">
    <property type="component" value="Unassembled WGS sequence"/>
</dbReference>
<reference evidence="3" key="1">
    <citation type="journal article" date="2019" name="Int. J. Syst. Evol. Microbiol.">
        <title>The Global Catalogue of Microorganisms (GCM) 10K type strain sequencing project: providing services to taxonomists for standard genome sequencing and annotation.</title>
        <authorList>
            <consortium name="The Broad Institute Genomics Platform"/>
            <consortium name="The Broad Institute Genome Sequencing Center for Infectious Disease"/>
            <person name="Wu L."/>
            <person name="Ma J."/>
        </authorList>
    </citation>
    <scope>NUCLEOTIDE SEQUENCE [LARGE SCALE GENOMIC DNA]</scope>
    <source>
        <strain evidence="3">TBRC 4489</strain>
    </source>
</reference>
<comment type="caution">
    <text evidence="2">The sequence shown here is derived from an EMBL/GenBank/DDBJ whole genome shotgun (WGS) entry which is preliminary data.</text>
</comment>
<proteinExistence type="predicted"/>
<feature type="transmembrane region" description="Helical" evidence="1">
    <location>
        <begin position="81"/>
        <end position="102"/>
    </location>
</feature>
<sequence length="137" mass="14542">MIESEKVRDMPSTAKAAQFIMMIQGAFGIVSAVAMIVLLVGAHGDVVPSEIAFFFLSVLLVGAALLAGWTAGKWISRGARVWTTAVLIEGFILVGGIAMAVPDAGADLGFSNVTTFLMPAAVLVLLFLPRTRSWFDR</sequence>
<dbReference type="EMBL" id="JBHSBM010000075">
    <property type="protein sequence ID" value="MFC4063077.1"/>
    <property type="molecule type" value="Genomic_DNA"/>
</dbReference>
<evidence type="ECO:0000313" key="3">
    <source>
        <dbReference type="Proteomes" id="UP001595850"/>
    </source>
</evidence>
<evidence type="ECO:0008006" key="4">
    <source>
        <dbReference type="Google" id="ProtNLM"/>
    </source>
</evidence>
<name>A0ABV8IGF7_9ACTN</name>
<organism evidence="2 3">
    <name type="scientific">Planomonospora corallina</name>
    <dbReference type="NCBI Taxonomy" id="1806052"/>
    <lineage>
        <taxon>Bacteria</taxon>
        <taxon>Bacillati</taxon>
        <taxon>Actinomycetota</taxon>
        <taxon>Actinomycetes</taxon>
        <taxon>Streptosporangiales</taxon>
        <taxon>Streptosporangiaceae</taxon>
        <taxon>Planomonospora</taxon>
    </lineage>
</organism>
<evidence type="ECO:0000256" key="1">
    <source>
        <dbReference type="SAM" id="Phobius"/>
    </source>
</evidence>
<feature type="transmembrane region" description="Helical" evidence="1">
    <location>
        <begin position="20"/>
        <end position="39"/>
    </location>
</feature>
<keyword evidence="1" id="KW-1133">Transmembrane helix</keyword>
<keyword evidence="1" id="KW-0812">Transmembrane</keyword>
<feature type="transmembrane region" description="Helical" evidence="1">
    <location>
        <begin position="51"/>
        <end position="69"/>
    </location>
</feature>
<protein>
    <recommendedName>
        <fullName evidence="4">Integral membrane protein</fullName>
    </recommendedName>
</protein>
<dbReference type="RefSeq" id="WP_377294755.1">
    <property type="nucleotide sequence ID" value="NZ_JBHSBM010000075.1"/>
</dbReference>
<accession>A0ABV8IGF7</accession>